<evidence type="ECO:0000256" key="3">
    <source>
        <dbReference type="SAM" id="MobiDB-lite"/>
    </source>
</evidence>
<dbReference type="InterPro" id="IPR027477">
    <property type="entry name" value="Succ_DH/fumarate_Rdtase_cat_sf"/>
</dbReference>
<feature type="region of interest" description="Disordered" evidence="3">
    <location>
        <begin position="130"/>
        <end position="154"/>
    </location>
</feature>
<dbReference type="Gene3D" id="3.90.700.10">
    <property type="entry name" value="Succinate dehydrogenase/fumarate reductase flavoprotein, catalytic domain"/>
    <property type="match status" value="1"/>
</dbReference>
<name>F9F9H3_FUSOF</name>
<accession>F9F9H3</accession>
<feature type="non-terminal residue" evidence="5">
    <location>
        <position position="154"/>
    </location>
</feature>
<dbReference type="InterPro" id="IPR036188">
    <property type="entry name" value="FAD/NAD-bd_sf"/>
</dbReference>
<evidence type="ECO:0000259" key="4">
    <source>
        <dbReference type="Pfam" id="PF00890"/>
    </source>
</evidence>
<dbReference type="GO" id="GO:0016491">
    <property type="term" value="F:oxidoreductase activity"/>
    <property type="evidence" value="ECO:0007669"/>
    <property type="project" value="UniProtKB-KW"/>
</dbReference>
<dbReference type="OrthoDB" id="7777654at2759"/>
<dbReference type="InterPro" id="IPR003953">
    <property type="entry name" value="FAD-dep_OxRdtase_2_FAD-bd"/>
</dbReference>
<dbReference type="Gene3D" id="3.50.50.60">
    <property type="entry name" value="FAD/NAD(P)-binding domain"/>
    <property type="match status" value="1"/>
</dbReference>
<proteinExistence type="predicted"/>
<evidence type="ECO:0000256" key="2">
    <source>
        <dbReference type="ARBA" id="ARBA00023002"/>
    </source>
</evidence>
<evidence type="ECO:0000313" key="5">
    <source>
        <dbReference type="EMBL" id="EGU86434.1"/>
    </source>
</evidence>
<sequence length="154" mass="15324">MGPVKESPFYAMKIFPGDAGTRGGLLTDEFARVLGKSGIAIPGLFAGGNASVALLESQGAGTTLAPAMTEGFIAVNKLIVGSFCGVISGNLPGAAHANISTVRSQIDAIPGLEDCYALAILPDGQLTVDEGQSASSLAEPSAPDGPGPESALVP</sequence>
<evidence type="ECO:0000256" key="1">
    <source>
        <dbReference type="ARBA" id="ARBA00022630"/>
    </source>
</evidence>
<dbReference type="AlphaFoldDB" id="F9F9H3"/>
<dbReference type="Pfam" id="PF00890">
    <property type="entry name" value="FAD_binding_2"/>
    <property type="match status" value="1"/>
</dbReference>
<dbReference type="STRING" id="660025.F9F9H3"/>
<reference evidence="5" key="1">
    <citation type="journal article" date="2012" name="Mol. Plant Microbe Interact.">
        <title>A highly conserved effector in Fusarium oxysporum is required for full virulence on Arabidopsis.</title>
        <authorList>
            <person name="Thatcher L.F."/>
            <person name="Gardiner D.M."/>
            <person name="Kazan K."/>
            <person name="Manners J."/>
        </authorList>
    </citation>
    <scope>NUCLEOTIDE SEQUENCE [LARGE SCALE GENOMIC DNA]</scope>
    <source>
        <strain evidence="5">Fo5176</strain>
    </source>
</reference>
<dbReference type="EMBL" id="AFQF01001009">
    <property type="protein sequence ID" value="EGU86434.1"/>
    <property type="molecule type" value="Genomic_DNA"/>
</dbReference>
<keyword evidence="1" id="KW-0285">Flavoprotein</keyword>
<feature type="domain" description="FAD-dependent oxidoreductase 2 FAD-binding" evidence="4">
    <location>
        <begin position="5"/>
        <end position="51"/>
    </location>
</feature>
<comment type="caution">
    <text evidence="5">The sequence shown here is derived from an EMBL/GenBank/DDBJ whole genome shotgun (WGS) entry which is preliminary data.</text>
</comment>
<protein>
    <recommendedName>
        <fullName evidence="4">FAD-dependent oxidoreductase 2 FAD-binding domain-containing protein</fullName>
    </recommendedName>
</protein>
<keyword evidence="2" id="KW-0560">Oxidoreductase</keyword>
<organism evidence="5">
    <name type="scientific">Fusarium oxysporum (strain Fo5176)</name>
    <name type="common">Fusarium vascular wilt</name>
    <dbReference type="NCBI Taxonomy" id="660025"/>
    <lineage>
        <taxon>Eukaryota</taxon>
        <taxon>Fungi</taxon>
        <taxon>Dikarya</taxon>
        <taxon>Ascomycota</taxon>
        <taxon>Pezizomycotina</taxon>
        <taxon>Sordariomycetes</taxon>
        <taxon>Hypocreomycetidae</taxon>
        <taxon>Hypocreales</taxon>
        <taxon>Nectriaceae</taxon>
        <taxon>Fusarium</taxon>
        <taxon>Fusarium oxysporum species complex</taxon>
    </lineage>
</organism>
<gene>
    <name evidence="5" type="ORF">FOXB_03048</name>
</gene>